<dbReference type="Pfam" id="PF07654">
    <property type="entry name" value="C1-set"/>
    <property type="match status" value="1"/>
</dbReference>
<dbReference type="InterPro" id="IPR013783">
    <property type="entry name" value="Ig-like_fold"/>
</dbReference>
<evidence type="ECO:0000256" key="12">
    <source>
        <dbReference type="SAM" id="SignalP"/>
    </source>
</evidence>
<gene>
    <name evidence="14" type="ORF">mPipKuh1_012188</name>
</gene>
<sequence length="331" mass="37243">MAVREAAASRWLRRFLWLLLLLWGCVSPADFLIVEMEGKNQTVLLNDNVTISCKVPGSTPLDTNIMGIIWYLKHQANETEHEVFVMYADIQKAFRPGASVSPAGLEKGDVSLHLPGVQLRDAGEYRCNVVVTPEEAQETVFLKVLASPECTLFPEQAMVKDDGDKYILCKAYLFYPEDITITWHTWTQKNPQGQEISAVITTGPAIKNEDGTFNITSRVRLEHNVTTYQCVISHISLPTPYRLNFTQFRRGSEMGNAWWTINILNIAGYIAIPVAAAAIIGLIYCYKKRYYSQLFSPISNTSRKPPFGRHDPVPQEETKELELGALTAVRS</sequence>
<dbReference type="SMART" id="SM00406">
    <property type="entry name" value="IGv"/>
    <property type="match status" value="1"/>
</dbReference>
<organism evidence="14 15">
    <name type="scientific">Pipistrellus kuhlii</name>
    <name type="common">Kuhl's pipistrelle</name>
    <dbReference type="NCBI Taxonomy" id="59472"/>
    <lineage>
        <taxon>Eukaryota</taxon>
        <taxon>Metazoa</taxon>
        <taxon>Chordata</taxon>
        <taxon>Craniata</taxon>
        <taxon>Vertebrata</taxon>
        <taxon>Euteleostomi</taxon>
        <taxon>Mammalia</taxon>
        <taxon>Eutheria</taxon>
        <taxon>Laurasiatheria</taxon>
        <taxon>Chiroptera</taxon>
        <taxon>Yangochiroptera</taxon>
        <taxon>Vespertilionidae</taxon>
        <taxon>Pipistrellus</taxon>
    </lineage>
</organism>
<dbReference type="GO" id="GO:0006955">
    <property type="term" value="P:immune response"/>
    <property type="evidence" value="ECO:0007669"/>
    <property type="project" value="TreeGrafter"/>
</dbReference>
<comment type="subcellular location">
    <subcellularLocation>
        <location evidence="1">Cell membrane</location>
        <topology evidence="1">Single-pass type I membrane protein</topology>
    </subcellularLocation>
</comment>
<dbReference type="InterPro" id="IPR051713">
    <property type="entry name" value="T-cell_Activation_Regulation"/>
</dbReference>
<protein>
    <recommendedName>
        <fullName evidence="13">Ig-like domain-containing protein</fullName>
    </recommendedName>
</protein>
<dbReference type="GO" id="GO:0071222">
    <property type="term" value="P:cellular response to lipopolysaccharide"/>
    <property type="evidence" value="ECO:0007669"/>
    <property type="project" value="TreeGrafter"/>
</dbReference>
<dbReference type="GO" id="GO:0007166">
    <property type="term" value="P:cell surface receptor signaling pathway"/>
    <property type="evidence" value="ECO:0007669"/>
    <property type="project" value="TreeGrafter"/>
</dbReference>
<evidence type="ECO:0000256" key="3">
    <source>
        <dbReference type="ARBA" id="ARBA00022692"/>
    </source>
</evidence>
<dbReference type="SUPFAM" id="SSF48726">
    <property type="entry name" value="Immunoglobulin"/>
    <property type="match status" value="2"/>
</dbReference>
<keyword evidence="15" id="KW-1185">Reference proteome</keyword>
<keyword evidence="2" id="KW-1003">Cell membrane</keyword>
<evidence type="ECO:0000256" key="1">
    <source>
        <dbReference type="ARBA" id="ARBA00004251"/>
    </source>
</evidence>
<dbReference type="CDD" id="cd00098">
    <property type="entry name" value="IgC1"/>
    <property type="match status" value="1"/>
</dbReference>
<dbReference type="InterPro" id="IPR003599">
    <property type="entry name" value="Ig_sub"/>
</dbReference>
<feature type="domain" description="Ig-like" evidence="13">
    <location>
        <begin position="148"/>
        <end position="246"/>
    </location>
</feature>
<evidence type="ECO:0000256" key="4">
    <source>
        <dbReference type="ARBA" id="ARBA00022729"/>
    </source>
</evidence>
<evidence type="ECO:0000256" key="11">
    <source>
        <dbReference type="SAM" id="Phobius"/>
    </source>
</evidence>
<reference evidence="14 15" key="1">
    <citation type="journal article" date="2020" name="Nature">
        <title>Six reference-quality genomes reveal evolution of bat adaptations.</title>
        <authorList>
            <person name="Jebb D."/>
            <person name="Huang Z."/>
            <person name="Pippel M."/>
            <person name="Hughes G.M."/>
            <person name="Lavrichenko K."/>
            <person name="Devanna P."/>
            <person name="Winkler S."/>
            <person name="Jermiin L.S."/>
            <person name="Skirmuntt E.C."/>
            <person name="Katzourakis A."/>
            <person name="Burkitt-Gray L."/>
            <person name="Ray D.A."/>
            <person name="Sullivan K.A.M."/>
            <person name="Roscito J.G."/>
            <person name="Kirilenko B.M."/>
            <person name="Davalos L.M."/>
            <person name="Corthals A.P."/>
            <person name="Power M.L."/>
            <person name="Jones G."/>
            <person name="Ransome R.D."/>
            <person name="Dechmann D.K.N."/>
            <person name="Locatelli A.G."/>
            <person name="Puechmaille S.J."/>
            <person name="Fedrigo O."/>
            <person name="Jarvis E.D."/>
            <person name="Hiller M."/>
            <person name="Vernes S.C."/>
            <person name="Myers E.W."/>
            <person name="Teeling E.C."/>
        </authorList>
    </citation>
    <scope>NUCLEOTIDE SEQUENCE [LARGE SCALE GENOMIC DNA]</scope>
    <source>
        <strain evidence="14">MPipKuh1</strain>
        <tissue evidence="14">Flight muscle</tissue>
    </source>
</reference>
<dbReference type="EMBL" id="JACAGB010000189">
    <property type="protein sequence ID" value="KAF6266856.1"/>
    <property type="molecule type" value="Genomic_DNA"/>
</dbReference>
<evidence type="ECO:0000256" key="2">
    <source>
        <dbReference type="ARBA" id="ARBA00022475"/>
    </source>
</evidence>
<evidence type="ECO:0000259" key="13">
    <source>
        <dbReference type="PROSITE" id="PS50835"/>
    </source>
</evidence>
<dbReference type="PROSITE" id="PS50835">
    <property type="entry name" value="IG_LIKE"/>
    <property type="match status" value="2"/>
</dbReference>
<evidence type="ECO:0000256" key="5">
    <source>
        <dbReference type="ARBA" id="ARBA00022989"/>
    </source>
</evidence>
<keyword evidence="8" id="KW-0675">Receptor</keyword>
<proteinExistence type="predicted"/>
<keyword evidence="6 11" id="KW-0472">Membrane</keyword>
<keyword evidence="9" id="KW-0325">Glycoprotein</keyword>
<dbReference type="PANTHER" id="PTHR25466:SF9">
    <property type="entry name" value="FIBRONECTIN TYPE-III DOMAIN-CONTAINING PROTEIN"/>
    <property type="match status" value="1"/>
</dbReference>
<keyword evidence="5 11" id="KW-1133">Transmembrane helix</keyword>
<evidence type="ECO:0000256" key="9">
    <source>
        <dbReference type="ARBA" id="ARBA00023180"/>
    </source>
</evidence>
<dbReference type="InterPro" id="IPR003597">
    <property type="entry name" value="Ig_C1-set"/>
</dbReference>
<dbReference type="PANTHER" id="PTHR25466">
    <property type="entry name" value="T-LYMPHOCYTE ACTIVATION ANTIGEN"/>
    <property type="match status" value="1"/>
</dbReference>
<dbReference type="GO" id="GO:0042102">
    <property type="term" value="P:positive regulation of T cell proliferation"/>
    <property type="evidence" value="ECO:0007669"/>
    <property type="project" value="TreeGrafter"/>
</dbReference>
<dbReference type="GO" id="GO:0042130">
    <property type="term" value="P:negative regulation of T cell proliferation"/>
    <property type="evidence" value="ECO:0007669"/>
    <property type="project" value="TreeGrafter"/>
</dbReference>
<feature type="chain" id="PRO_5029854298" description="Ig-like domain-containing protein" evidence="12">
    <location>
        <begin position="29"/>
        <end position="331"/>
    </location>
</feature>
<keyword evidence="4 12" id="KW-0732">Signal</keyword>
<keyword evidence="3 11" id="KW-0812">Transmembrane</keyword>
<dbReference type="InterPro" id="IPR036179">
    <property type="entry name" value="Ig-like_dom_sf"/>
</dbReference>
<evidence type="ECO:0000256" key="6">
    <source>
        <dbReference type="ARBA" id="ARBA00023136"/>
    </source>
</evidence>
<dbReference type="Gene3D" id="2.60.40.10">
    <property type="entry name" value="Immunoglobulins"/>
    <property type="match status" value="2"/>
</dbReference>
<dbReference type="SMART" id="SM00407">
    <property type="entry name" value="IGc1"/>
    <property type="match status" value="1"/>
</dbReference>
<feature type="transmembrane region" description="Helical" evidence="11">
    <location>
        <begin position="266"/>
        <end position="286"/>
    </location>
</feature>
<name>A0A7J7QSH3_PIPKU</name>
<dbReference type="GO" id="GO:0009897">
    <property type="term" value="C:external side of plasma membrane"/>
    <property type="evidence" value="ECO:0007669"/>
    <property type="project" value="TreeGrafter"/>
</dbReference>
<evidence type="ECO:0000313" key="15">
    <source>
        <dbReference type="Proteomes" id="UP000558488"/>
    </source>
</evidence>
<accession>A0A7J7QSH3</accession>
<keyword evidence="10" id="KW-0393">Immunoglobulin domain</keyword>
<dbReference type="InterPro" id="IPR013106">
    <property type="entry name" value="Ig_V-set"/>
</dbReference>
<dbReference type="GO" id="GO:0031295">
    <property type="term" value="P:T cell costimulation"/>
    <property type="evidence" value="ECO:0007669"/>
    <property type="project" value="TreeGrafter"/>
</dbReference>
<keyword evidence="7" id="KW-1015">Disulfide bond</keyword>
<evidence type="ECO:0000256" key="10">
    <source>
        <dbReference type="ARBA" id="ARBA00023319"/>
    </source>
</evidence>
<dbReference type="Proteomes" id="UP000558488">
    <property type="component" value="Unassembled WGS sequence"/>
</dbReference>
<dbReference type="InterPro" id="IPR007110">
    <property type="entry name" value="Ig-like_dom"/>
</dbReference>
<dbReference type="SMART" id="SM00409">
    <property type="entry name" value="IG"/>
    <property type="match status" value="1"/>
</dbReference>
<dbReference type="AlphaFoldDB" id="A0A7J7QSH3"/>
<evidence type="ECO:0000313" key="14">
    <source>
        <dbReference type="EMBL" id="KAF6266856.1"/>
    </source>
</evidence>
<feature type="signal peptide" evidence="12">
    <location>
        <begin position="1"/>
        <end position="28"/>
    </location>
</feature>
<feature type="domain" description="Ig-like" evidence="13">
    <location>
        <begin position="28"/>
        <end position="141"/>
    </location>
</feature>
<comment type="caution">
    <text evidence="14">The sequence shown here is derived from an EMBL/GenBank/DDBJ whole genome shotgun (WGS) entry which is preliminary data.</text>
</comment>
<dbReference type="Pfam" id="PF07686">
    <property type="entry name" value="V-set"/>
    <property type="match status" value="1"/>
</dbReference>
<evidence type="ECO:0000256" key="8">
    <source>
        <dbReference type="ARBA" id="ARBA00023170"/>
    </source>
</evidence>
<evidence type="ECO:0000256" key="7">
    <source>
        <dbReference type="ARBA" id="ARBA00023157"/>
    </source>
</evidence>